<organism evidence="7 8">
    <name type="scientific">Methanomethylovorans hollandica (strain DSM 15978 / NBRC 107637 / DMS1)</name>
    <dbReference type="NCBI Taxonomy" id="867904"/>
    <lineage>
        <taxon>Archaea</taxon>
        <taxon>Methanobacteriati</taxon>
        <taxon>Methanobacteriota</taxon>
        <taxon>Stenosarchaea group</taxon>
        <taxon>Methanomicrobia</taxon>
        <taxon>Methanosarcinales</taxon>
        <taxon>Methanosarcinaceae</taxon>
        <taxon>Methanomethylovorans</taxon>
    </lineage>
</organism>
<dbReference type="GO" id="GO:0016787">
    <property type="term" value="F:hydrolase activity"/>
    <property type="evidence" value="ECO:0007669"/>
    <property type="project" value="UniProtKB-KW"/>
</dbReference>
<dbReference type="Pfam" id="PF00271">
    <property type="entry name" value="Helicase_C"/>
    <property type="match status" value="1"/>
</dbReference>
<dbReference type="GO" id="GO:0004386">
    <property type="term" value="F:helicase activity"/>
    <property type="evidence" value="ECO:0007669"/>
    <property type="project" value="UniProtKB-KW"/>
</dbReference>
<dbReference type="GO" id="GO:0140097">
    <property type="term" value="F:catalytic activity, acting on DNA"/>
    <property type="evidence" value="ECO:0007669"/>
    <property type="project" value="UniProtKB-ARBA"/>
</dbReference>
<evidence type="ECO:0000259" key="5">
    <source>
        <dbReference type="PROSITE" id="PS51192"/>
    </source>
</evidence>
<keyword evidence="4" id="KW-0067">ATP-binding</keyword>
<dbReference type="STRING" id="867904.Metho_1551"/>
<protein>
    <submittedName>
        <fullName evidence="7">DNA/RNA helicase, superfamily II</fullName>
    </submittedName>
</protein>
<evidence type="ECO:0000256" key="1">
    <source>
        <dbReference type="ARBA" id="ARBA00022741"/>
    </source>
</evidence>
<name>L0KYI8_METHD</name>
<dbReference type="GO" id="GO:0005524">
    <property type="term" value="F:ATP binding"/>
    <property type="evidence" value="ECO:0007669"/>
    <property type="project" value="UniProtKB-KW"/>
</dbReference>
<feature type="domain" description="Helicase ATP-binding" evidence="5">
    <location>
        <begin position="244"/>
        <end position="419"/>
    </location>
</feature>
<gene>
    <name evidence="7" type="ordered locus">Metho_1551</name>
</gene>
<dbReference type="InterPro" id="IPR014001">
    <property type="entry name" value="Helicase_ATP-bd"/>
</dbReference>
<dbReference type="GO" id="GO:0003676">
    <property type="term" value="F:nucleic acid binding"/>
    <property type="evidence" value="ECO:0007669"/>
    <property type="project" value="InterPro"/>
</dbReference>
<keyword evidence="8" id="KW-1185">Reference proteome</keyword>
<evidence type="ECO:0000313" key="8">
    <source>
        <dbReference type="Proteomes" id="UP000010866"/>
    </source>
</evidence>
<proteinExistence type="predicted"/>
<keyword evidence="2" id="KW-0378">Hydrolase</keyword>
<dbReference type="InterPro" id="IPR043852">
    <property type="entry name" value="DUF5814"/>
</dbReference>
<dbReference type="PANTHER" id="PTHR47961:SF1">
    <property type="entry name" value="ATP-DEPENDENT HELICASE MJ1401-RELATED"/>
    <property type="match status" value="1"/>
</dbReference>
<dbReference type="Gene3D" id="3.40.50.300">
    <property type="entry name" value="P-loop containing nucleotide triphosphate hydrolases"/>
    <property type="match status" value="2"/>
</dbReference>
<dbReference type="KEGG" id="mhz:Metho_1551"/>
<dbReference type="AlphaFoldDB" id="L0KYI8"/>
<dbReference type="InterPro" id="IPR027417">
    <property type="entry name" value="P-loop_NTPase"/>
</dbReference>
<dbReference type="InterPro" id="IPR050474">
    <property type="entry name" value="Hel308_SKI2-like"/>
</dbReference>
<dbReference type="SMART" id="SM00490">
    <property type="entry name" value="HELICc"/>
    <property type="match status" value="1"/>
</dbReference>
<feature type="domain" description="Helicase C-terminal" evidence="6">
    <location>
        <begin position="424"/>
        <end position="608"/>
    </location>
</feature>
<dbReference type="PANTHER" id="PTHR47961">
    <property type="entry name" value="DNA POLYMERASE THETA, PUTATIVE (AFU_ORTHOLOGUE AFUA_1G05260)-RELATED"/>
    <property type="match status" value="1"/>
</dbReference>
<dbReference type="SUPFAM" id="SSF52540">
    <property type="entry name" value="P-loop containing nucleoside triphosphate hydrolases"/>
    <property type="match status" value="1"/>
</dbReference>
<reference evidence="8" key="1">
    <citation type="submission" date="2012-02" db="EMBL/GenBank/DDBJ databases">
        <title>Complete sequence of chromosome of Methanomethylovorans hollandica DSM 15978.</title>
        <authorList>
            <person name="Lucas S."/>
            <person name="Copeland A."/>
            <person name="Lapidus A."/>
            <person name="Glavina del Rio T."/>
            <person name="Dalin E."/>
            <person name="Tice H."/>
            <person name="Bruce D."/>
            <person name="Goodwin L."/>
            <person name="Pitluck S."/>
            <person name="Peters L."/>
            <person name="Mikhailova N."/>
            <person name="Held B."/>
            <person name="Kyrpides N."/>
            <person name="Mavromatis K."/>
            <person name="Ivanova N."/>
            <person name="Brettin T."/>
            <person name="Detter J.C."/>
            <person name="Han C."/>
            <person name="Larimer F."/>
            <person name="Land M."/>
            <person name="Hauser L."/>
            <person name="Markowitz V."/>
            <person name="Cheng J.-F."/>
            <person name="Hugenholtz P."/>
            <person name="Woyke T."/>
            <person name="Wu D."/>
            <person name="Spring S."/>
            <person name="Schroeder M."/>
            <person name="Brambilla E."/>
            <person name="Klenk H.-P."/>
            <person name="Eisen J.A."/>
        </authorList>
    </citation>
    <scope>NUCLEOTIDE SEQUENCE [LARGE SCALE GENOMIC DNA]</scope>
    <source>
        <strain evidence="8">DSM 15978 / NBRC 107637 / DMS1</strain>
    </source>
</reference>
<dbReference type="PROSITE" id="PS51194">
    <property type="entry name" value="HELICASE_CTER"/>
    <property type="match status" value="1"/>
</dbReference>
<dbReference type="HOGENOM" id="CLU_010611_0_0_2"/>
<dbReference type="Proteomes" id="UP000010866">
    <property type="component" value="Chromosome"/>
</dbReference>
<evidence type="ECO:0000256" key="2">
    <source>
        <dbReference type="ARBA" id="ARBA00022801"/>
    </source>
</evidence>
<dbReference type="Pfam" id="PF00270">
    <property type="entry name" value="DEAD"/>
    <property type="match status" value="1"/>
</dbReference>
<evidence type="ECO:0000259" key="6">
    <source>
        <dbReference type="PROSITE" id="PS51194"/>
    </source>
</evidence>
<keyword evidence="1" id="KW-0547">Nucleotide-binding</keyword>
<accession>L0KYI8</accession>
<keyword evidence="3 7" id="KW-0347">Helicase</keyword>
<dbReference type="InterPro" id="IPR001650">
    <property type="entry name" value="Helicase_C-like"/>
</dbReference>
<evidence type="ECO:0000313" key="7">
    <source>
        <dbReference type="EMBL" id="AGB49750.1"/>
    </source>
</evidence>
<dbReference type="PROSITE" id="PS51192">
    <property type="entry name" value="HELICASE_ATP_BIND_1"/>
    <property type="match status" value="1"/>
</dbReference>
<dbReference type="InterPro" id="IPR011545">
    <property type="entry name" value="DEAD/DEAH_box_helicase_dom"/>
</dbReference>
<evidence type="ECO:0000256" key="3">
    <source>
        <dbReference type="ARBA" id="ARBA00022806"/>
    </source>
</evidence>
<dbReference type="EMBL" id="CP003362">
    <property type="protein sequence ID" value="AGB49750.1"/>
    <property type="molecule type" value="Genomic_DNA"/>
</dbReference>
<dbReference type="CDD" id="cd18795">
    <property type="entry name" value="SF2_C_Ski2"/>
    <property type="match status" value="1"/>
</dbReference>
<evidence type="ECO:0000256" key="4">
    <source>
        <dbReference type="ARBA" id="ARBA00022840"/>
    </source>
</evidence>
<dbReference type="SMART" id="SM00487">
    <property type="entry name" value="DEXDc"/>
    <property type="match status" value="1"/>
</dbReference>
<dbReference type="Pfam" id="PF19131">
    <property type="entry name" value="DUF5814"/>
    <property type="match status" value="1"/>
</dbReference>
<sequence length="842" mass="94086" precursor="true">MMSKHTLLIPSLQFSCIMSLWILINPENAKLLVMVIKGGRKMPLFTGEVILNKTPAGARPHKFRILKDGKEEYLTPAEFIDLLRMADRIMIAKGGNDATTTAFLDMLKGFQLEGEIVNVCRFCLLKRRFNFLNRRSIKYHSEKICEECAKEELSRALNAPHCHYSDEAKQRIEDMLLQTRDFDRTIGTLDPEGLDQELTKFDTVQASLDARTMKIADLPISKNFKDILLQKSEDLLPVQTIAVAAGLFKGKHQLVTSVTATGKTLIGELAGIENILHKKGKILYLVPLVALANQKYDQFTAKYGPLGLKTSIRIGSARIRTSSTLKMRRTLDSDIIVGTYEGIDFILRSGDADLLGKIGTVVIDEVHTLEDSERGHRVDGVIGRLKYIAPAAQFIYLSATVAEPLALAQKLNATLVEYEYRPVPIERHLIFCEEHDKLKLMTRLAREEFAKTSTKGHKGQTIIFTNSRRNCHSISEALPMVSAPYHAGLTQSVRKSVEERFLKGKLPVVVTTAALAAGVDFPASQVIFESLAMGIEWVTMQEFMQMLGRAGRPDYHDIGIVVLLATPNKRYSSEQTETEDAVAIRLLKGNMLPSSMDYGEDEQMEEILASAAVTSSKKDLGAIHNRMMGTFELEKLFSRLVHYKFLEKREDAISLTPFGQIAAGHFLSVSSAFLIRDAVLKGMGPLEIVTNLEFFDAGYFKYAAQISTALDINIPSRVFQGASLDIIFEGDNISQLDQNIQDQLFEFAAAFLTCKCKDSPYCGCAERRFSAKIVEIRMEGYDPTGIVRKLEDLYGVTAYPGDVLGYLDNVVRNLDAVEKIAKVYSKKEIVRASREMKQQIEG</sequence>